<sequence>MNQESGECWKVQHRFVEMRSDWLTVIGEHLQDNCGQTLEYWRVEKADSVVILPIQSHQIILPPPSYRPGLSKLTLDFPGGRLPSGKSPDVAVPAILQRELGVEATAISQLIALNSEGWPVNSSFSNQKLYGFVAHLEPTPPIKANYLGATYPATSAGVHDLLQSLICLQCRAVLMQWWLELGTSK</sequence>
<keyword evidence="2" id="KW-1185">Reference proteome</keyword>
<dbReference type="RefSeq" id="WP_096573617.1">
    <property type="nucleotide sequence ID" value="NZ_CAWNJS010000001.1"/>
</dbReference>
<dbReference type="GO" id="GO:0016787">
    <property type="term" value="F:hydrolase activity"/>
    <property type="evidence" value="ECO:0007669"/>
    <property type="project" value="UniProtKB-KW"/>
</dbReference>
<accession>A0A1Z4MSE6</accession>
<evidence type="ECO:0000313" key="1">
    <source>
        <dbReference type="EMBL" id="BAY96388.1"/>
    </source>
</evidence>
<organism evidence="1 2">
    <name type="scientific">Tolypothrix tenuis PCC 7101</name>
    <dbReference type="NCBI Taxonomy" id="231146"/>
    <lineage>
        <taxon>Bacteria</taxon>
        <taxon>Bacillati</taxon>
        <taxon>Cyanobacteriota</taxon>
        <taxon>Cyanophyceae</taxon>
        <taxon>Nostocales</taxon>
        <taxon>Tolypothrichaceae</taxon>
        <taxon>Tolypothrix</taxon>
    </lineage>
</organism>
<reference evidence="1 2" key="1">
    <citation type="submission" date="2017-06" db="EMBL/GenBank/DDBJ databases">
        <title>Genome sequencing of cyanobaciteial culture collection at National Institute for Environmental Studies (NIES).</title>
        <authorList>
            <person name="Hirose Y."/>
            <person name="Shimura Y."/>
            <person name="Fujisawa T."/>
            <person name="Nakamura Y."/>
            <person name="Kawachi M."/>
        </authorList>
    </citation>
    <scope>NUCLEOTIDE SEQUENCE [LARGE SCALE GENOMIC DNA]</scope>
    <source>
        <strain evidence="1 2">NIES-37</strain>
    </source>
</reference>
<name>A0A1Z4MSE6_9CYAN</name>
<dbReference type="Gene3D" id="3.90.79.10">
    <property type="entry name" value="Nucleoside Triphosphate Pyrophosphohydrolase"/>
    <property type="match status" value="1"/>
</dbReference>
<dbReference type="KEGG" id="ttq:NIES37_03200"/>
<dbReference type="InterPro" id="IPR015797">
    <property type="entry name" value="NUDIX_hydrolase-like_dom_sf"/>
</dbReference>
<dbReference type="EMBL" id="AP018248">
    <property type="protein sequence ID" value="BAY96388.1"/>
    <property type="molecule type" value="Genomic_DNA"/>
</dbReference>
<proteinExistence type="predicted"/>
<keyword evidence="1" id="KW-0378">Hydrolase</keyword>
<evidence type="ECO:0000313" key="2">
    <source>
        <dbReference type="Proteomes" id="UP000218785"/>
    </source>
</evidence>
<dbReference type="Proteomes" id="UP000218785">
    <property type="component" value="Chromosome"/>
</dbReference>
<gene>
    <name evidence="1" type="ORF">NIES37_03200</name>
</gene>
<protein>
    <submittedName>
        <fullName evidence="1">Putative hydrolase, NUDIX family</fullName>
    </submittedName>
</protein>
<dbReference type="SUPFAM" id="SSF55811">
    <property type="entry name" value="Nudix"/>
    <property type="match status" value="1"/>
</dbReference>
<dbReference type="AlphaFoldDB" id="A0A1Z4MSE6"/>